<dbReference type="AlphaFoldDB" id="A0A645CZX5"/>
<comment type="similarity">
    <text evidence="2">Belongs to the bacterial solute-binding protein 2 family.</text>
</comment>
<feature type="domain" description="Periplasmic binding protein" evidence="4">
    <location>
        <begin position="17"/>
        <end position="152"/>
    </location>
</feature>
<dbReference type="PANTHER" id="PTHR46847">
    <property type="entry name" value="D-ALLOSE-BINDING PERIPLASMIC PROTEIN-RELATED"/>
    <property type="match status" value="1"/>
</dbReference>
<accession>A0A645CZX5</accession>
<keyword evidence="3" id="KW-0732">Signal</keyword>
<dbReference type="PANTHER" id="PTHR46847:SF1">
    <property type="entry name" value="D-ALLOSE-BINDING PERIPLASMIC PROTEIN-RELATED"/>
    <property type="match status" value="1"/>
</dbReference>
<dbReference type="EMBL" id="VSSQ01031508">
    <property type="protein sequence ID" value="MPM82413.1"/>
    <property type="molecule type" value="Genomic_DNA"/>
</dbReference>
<gene>
    <name evidence="5" type="ORF">SDC9_129474</name>
</gene>
<evidence type="ECO:0000256" key="1">
    <source>
        <dbReference type="ARBA" id="ARBA00004196"/>
    </source>
</evidence>
<name>A0A645CZX5_9ZZZZ</name>
<proteinExistence type="inferred from homology"/>
<reference evidence="5" key="1">
    <citation type="submission" date="2019-08" db="EMBL/GenBank/DDBJ databases">
        <authorList>
            <person name="Kucharzyk K."/>
            <person name="Murdoch R.W."/>
            <person name="Higgins S."/>
            <person name="Loffler F."/>
        </authorList>
    </citation>
    <scope>NUCLEOTIDE SEQUENCE</scope>
</reference>
<comment type="subcellular location">
    <subcellularLocation>
        <location evidence="1">Cell envelope</location>
    </subcellularLocation>
</comment>
<dbReference type="InterPro" id="IPR028082">
    <property type="entry name" value="Peripla_BP_I"/>
</dbReference>
<sequence length="180" mass="19654">MDAYNVDPARFDKNGDGIVQYIIIEGEIRHQDAMIRTEVSVQTLKDAGIELEKLDGGIASWVRSQAAALSDQYFEKYGDQIELIICNNDDMALGVVDTVERRGLSFNNIVGIDGTPAGLAAVKEGKMLGTVVIDYAAQAKLIFDIASELAMDKDPKEIVDIGADRTVRAPMYVVKADFIP</sequence>
<dbReference type="SUPFAM" id="SSF53822">
    <property type="entry name" value="Periplasmic binding protein-like I"/>
    <property type="match status" value="1"/>
</dbReference>
<evidence type="ECO:0000313" key="5">
    <source>
        <dbReference type="EMBL" id="MPM82413.1"/>
    </source>
</evidence>
<dbReference type="GO" id="GO:0030246">
    <property type="term" value="F:carbohydrate binding"/>
    <property type="evidence" value="ECO:0007669"/>
    <property type="project" value="UniProtKB-ARBA"/>
</dbReference>
<evidence type="ECO:0000259" key="4">
    <source>
        <dbReference type="Pfam" id="PF13407"/>
    </source>
</evidence>
<evidence type="ECO:0000256" key="3">
    <source>
        <dbReference type="ARBA" id="ARBA00022729"/>
    </source>
</evidence>
<dbReference type="InterPro" id="IPR025997">
    <property type="entry name" value="SBP_2_dom"/>
</dbReference>
<organism evidence="5">
    <name type="scientific">bioreactor metagenome</name>
    <dbReference type="NCBI Taxonomy" id="1076179"/>
    <lineage>
        <taxon>unclassified sequences</taxon>
        <taxon>metagenomes</taxon>
        <taxon>ecological metagenomes</taxon>
    </lineage>
</organism>
<dbReference type="Pfam" id="PF13407">
    <property type="entry name" value="Peripla_BP_4"/>
    <property type="match status" value="1"/>
</dbReference>
<dbReference type="GO" id="GO:0030313">
    <property type="term" value="C:cell envelope"/>
    <property type="evidence" value="ECO:0007669"/>
    <property type="project" value="UniProtKB-SubCell"/>
</dbReference>
<protein>
    <recommendedName>
        <fullName evidence="4">Periplasmic binding protein domain-containing protein</fullName>
    </recommendedName>
</protein>
<comment type="caution">
    <text evidence="5">The sequence shown here is derived from an EMBL/GenBank/DDBJ whole genome shotgun (WGS) entry which is preliminary data.</text>
</comment>
<evidence type="ECO:0000256" key="2">
    <source>
        <dbReference type="ARBA" id="ARBA00007639"/>
    </source>
</evidence>
<dbReference type="Gene3D" id="3.40.50.2300">
    <property type="match status" value="1"/>
</dbReference>